<feature type="domain" description="Mycothiol-dependent maleylpyruvate isomerase metal-binding" evidence="1">
    <location>
        <begin position="11"/>
        <end position="148"/>
    </location>
</feature>
<dbReference type="Gene3D" id="3.30.1050.20">
    <property type="match status" value="1"/>
</dbReference>
<evidence type="ECO:0000313" key="3">
    <source>
        <dbReference type="Proteomes" id="UP001501771"/>
    </source>
</evidence>
<comment type="caution">
    <text evidence="2">The sequence shown here is derived from an EMBL/GenBank/DDBJ whole genome shotgun (WGS) entry which is preliminary data.</text>
</comment>
<organism evidence="2 3">
    <name type="scientific">Nocardioides koreensis</name>
    <dbReference type="NCBI Taxonomy" id="433651"/>
    <lineage>
        <taxon>Bacteria</taxon>
        <taxon>Bacillati</taxon>
        <taxon>Actinomycetota</taxon>
        <taxon>Actinomycetes</taxon>
        <taxon>Propionibacteriales</taxon>
        <taxon>Nocardioidaceae</taxon>
        <taxon>Nocardioides</taxon>
    </lineage>
</organism>
<dbReference type="Pfam" id="PF11716">
    <property type="entry name" value="MDMPI_N"/>
    <property type="match status" value="1"/>
</dbReference>
<protein>
    <recommendedName>
        <fullName evidence="1">Mycothiol-dependent maleylpyruvate isomerase metal-binding domain-containing protein</fullName>
    </recommendedName>
</protein>
<dbReference type="InterPro" id="IPR024344">
    <property type="entry name" value="MDMPI_metal-binding"/>
</dbReference>
<dbReference type="Proteomes" id="UP001501771">
    <property type="component" value="Unassembled WGS sequence"/>
</dbReference>
<evidence type="ECO:0000313" key="2">
    <source>
        <dbReference type="EMBL" id="GAA2151215.1"/>
    </source>
</evidence>
<dbReference type="NCBIfam" id="TIGR03083">
    <property type="entry name" value="maleylpyruvate isomerase family mycothiol-dependent enzyme"/>
    <property type="match status" value="1"/>
</dbReference>
<dbReference type="InterPro" id="IPR034660">
    <property type="entry name" value="DinB/YfiT-like"/>
</dbReference>
<dbReference type="Gene3D" id="1.20.120.450">
    <property type="entry name" value="dinb family like domain"/>
    <property type="match status" value="1"/>
</dbReference>
<accession>A0ABN3A036</accession>
<dbReference type="InterPro" id="IPR036527">
    <property type="entry name" value="SCP2_sterol-bd_dom_sf"/>
</dbReference>
<reference evidence="2 3" key="1">
    <citation type="journal article" date="2019" name="Int. J. Syst. Evol. Microbiol.">
        <title>The Global Catalogue of Microorganisms (GCM) 10K type strain sequencing project: providing services to taxonomists for standard genome sequencing and annotation.</title>
        <authorList>
            <consortium name="The Broad Institute Genomics Platform"/>
            <consortium name="The Broad Institute Genome Sequencing Center for Infectious Disease"/>
            <person name="Wu L."/>
            <person name="Ma J."/>
        </authorList>
    </citation>
    <scope>NUCLEOTIDE SEQUENCE [LARGE SCALE GENOMIC DNA]</scope>
    <source>
        <strain evidence="2 3">JCM 16022</strain>
    </source>
</reference>
<dbReference type="RefSeq" id="WP_344154678.1">
    <property type="nucleotide sequence ID" value="NZ_BAAAQR010000011.1"/>
</dbReference>
<dbReference type="EMBL" id="BAAAQR010000011">
    <property type="protein sequence ID" value="GAA2151215.1"/>
    <property type="molecule type" value="Genomic_DNA"/>
</dbReference>
<gene>
    <name evidence="2" type="ORF">GCM10009844_33090</name>
</gene>
<dbReference type="InterPro" id="IPR017517">
    <property type="entry name" value="Maleyloyr_isom"/>
</dbReference>
<sequence>MPSPYADSSLLAEAAQRLIRTVDRLEDAAWAEPSGLPGWTRSHVVAHLILNAEGLSGALGGIVQGEQIPMYPSQEARDQDIEDLAQADPGELRTRLLAATTDFADALAAVPEDAGSTPIERVPGGRTFRTASVPDMRMRELEIHHADLDAGYTRAHWDPGFACAVIDSMAKREAWDSPFTARATDTDRSWTFGSGSGPTVSGTSADLAWWLTGRGTGDGLTSDDGGLPGIGAW</sequence>
<evidence type="ECO:0000259" key="1">
    <source>
        <dbReference type="Pfam" id="PF11716"/>
    </source>
</evidence>
<name>A0ABN3A036_9ACTN</name>
<dbReference type="SUPFAM" id="SSF55718">
    <property type="entry name" value="SCP-like"/>
    <property type="match status" value="1"/>
</dbReference>
<keyword evidence="3" id="KW-1185">Reference proteome</keyword>
<proteinExistence type="predicted"/>
<dbReference type="SUPFAM" id="SSF109854">
    <property type="entry name" value="DinB/YfiT-like putative metalloenzymes"/>
    <property type="match status" value="1"/>
</dbReference>